<dbReference type="RefSeq" id="WP_207042629.1">
    <property type="nucleotide sequence ID" value="NZ_JAFLNC010000001.1"/>
</dbReference>
<evidence type="ECO:0000313" key="1">
    <source>
        <dbReference type="EMBL" id="MBO0332835.1"/>
    </source>
</evidence>
<accession>A0ABS3F2T9</accession>
<proteinExistence type="predicted"/>
<dbReference type="Gene3D" id="3.20.20.370">
    <property type="entry name" value="Glycoside hydrolase/deacetylase"/>
    <property type="match status" value="1"/>
</dbReference>
<keyword evidence="2" id="KW-1185">Reference proteome</keyword>
<evidence type="ECO:0000313" key="2">
    <source>
        <dbReference type="Proteomes" id="UP000664761"/>
    </source>
</evidence>
<protein>
    <submittedName>
        <fullName evidence="1">Polysaccharide deacetylase family protein</fullName>
    </submittedName>
</protein>
<dbReference type="EMBL" id="JAFLNC010000001">
    <property type="protein sequence ID" value="MBO0332835.1"/>
    <property type="molecule type" value="Genomic_DNA"/>
</dbReference>
<sequence length="268" mass="30284">MNSWDSLNKELDLWRSEGRVATFWWRDDDVVAPTPALERLLHLKEHFDLPLALAVIPEKVDPELVNHLEECVILQHGFSHENVAAAGAKKSEFPDTRAVEEIKTDLLKGKETLTRIFTNQFVPIMVPPWNRIADNHLGVLAEHGFVGISRYKARKEGLVRPALAEINTHVDPINWRDDRSVVPEAVLLDMVIDHLAARRQGQADLLEPTGLLTHHLVHDENVWATLYKLLATLTDHPAVRFLTIEGALALIDGIPDEVFLQETEQAVE</sequence>
<dbReference type="InterPro" id="IPR011330">
    <property type="entry name" value="Glyco_hydro/deAcase_b/a-brl"/>
</dbReference>
<reference evidence="1 2" key="1">
    <citation type="submission" date="2021-03" db="EMBL/GenBank/DDBJ databases">
        <title>Sneathiella sp. CAU 1612 isolated from Kang Won-do.</title>
        <authorList>
            <person name="Kim W."/>
        </authorList>
    </citation>
    <scope>NUCLEOTIDE SEQUENCE [LARGE SCALE GENOMIC DNA]</scope>
    <source>
        <strain evidence="1 2">CAU 1612</strain>
    </source>
</reference>
<comment type="caution">
    <text evidence="1">The sequence shown here is derived from an EMBL/GenBank/DDBJ whole genome shotgun (WGS) entry which is preliminary data.</text>
</comment>
<dbReference type="CDD" id="cd10928">
    <property type="entry name" value="CE4_u4"/>
    <property type="match status" value="1"/>
</dbReference>
<organism evidence="1 2">
    <name type="scientific">Sneathiella sedimenti</name>
    <dbReference type="NCBI Taxonomy" id="2816034"/>
    <lineage>
        <taxon>Bacteria</taxon>
        <taxon>Pseudomonadati</taxon>
        <taxon>Pseudomonadota</taxon>
        <taxon>Alphaproteobacteria</taxon>
        <taxon>Sneathiellales</taxon>
        <taxon>Sneathiellaceae</taxon>
        <taxon>Sneathiella</taxon>
    </lineage>
</organism>
<dbReference type="Proteomes" id="UP000664761">
    <property type="component" value="Unassembled WGS sequence"/>
</dbReference>
<dbReference type="InterPro" id="IPR049591">
    <property type="entry name" value="CE4_u4-like"/>
</dbReference>
<dbReference type="SUPFAM" id="SSF88713">
    <property type="entry name" value="Glycoside hydrolase/deacetylase"/>
    <property type="match status" value="1"/>
</dbReference>
<gene>
    <name evidence="1" type="ORF">J0X12_04375</name>
</gene>
<name>A0ABS3F2T9_9PROT</name>